<dbReference type="SFLD" id="SFLDF00029">
    <property type="entry name" value="phosphoserine_phosphatase"/>
    <property type="match status" value="1"/>
</dbReference>
<proteinExistence type="inferred from homology"/>
<comment type="catalytic activity">
    <reaction evidence="13">
        <text>O-phospho-D-serine + H2O = D-serine + phosphate</text>
        <dbReference type="Rhea" id="RHEA:24873"/>
        <dbReference type="ChEBI" id="CHEBI:15377"/>
        <dbReference type="ChEBI" id="CHEBI:35247"/>
        <dbReference type="ChEBI" id="CHEBI:43474"/>
        <dbReference type="ChEBI" id="CHEBI:58680"/>
        <dbReference type="EC" id="3.1.3.3"/>
    </reaction>
</comment>
<evidence type="ECO:0000256" key="8">
    <source>
        <dbReference type="ARBA" id="ARBA00022801"/>
    </source>
</evidence>
<dbReference type="GO" id="GO:0000287">
    <property type="term" value="F:magnesium ion binding"/>
    <property type="evidence" value="ECO:0007669"/>
    <property type="project" value="TreeGrafter"/>
</dbReference>
<dbReference type="InterPro" id="IPR004469">
    <property type="entry name" value="PSP"/>
</dbReference>
<evidence type="ECO:0000256" key="9">
    <source>
        <dbReference type="ARBA" id="ARBA00022842"/>
    </source>
</evidence>
<sequence>MIDRALGLLREVDPGAGFAHWIDEGDAADLRFNGDQKAACWALSGIANADVVVQPDEPRWRRLLVADMDSTIIGQECIDELADYAGLKGKVARITERAMRGELDFTGALRERVRLLAGLDERELKRCLDERVYLTSGARTLVQTMRAGGASCLLVSGGFLSFAEPVARVVGFDRVRANRLVFAGGKLSGEVGDPIVDAAAKREALVQVREQLGLRASEVMAVGDGANDKPMIVEAGLGVAFKAKPALVEVADAELKYHGLDALLWVQGVRRREWFRA</sequence>
<organism evidence="15">
    <name type="scientific">uncultured Sphingomonas sp</name>
    <dbReference type="NCBI Taxonomy" id="158754"/>
    <lineage>
        <taxon>Bacteria</taxon>
        <taxon>Pseudomonadati</taxon>
        <taxon>Pseudomonadota</taxon>
        <taxon>Alphaproteobacteria</taxon>
        <taxon>Sphingomonadales</taxon>
        <taxon>Sphingomonadaceae</taxon>
        <taxon>Sphingomonas</taxon>
        <taxon>environmental samples</taxon>
    </lineage>
</organism>
<gene>
    <name evidence="15" type="ORF">AVDCRST_MAG44-50</name>
</gene>
<accession>A0A6J4SBS7</accession>
<dbReference type="NCBIfam" id="TIGR00338">
    <property type="entry name" value="serB"/>
    <property type="match status" value="1"/>
</dbReference>
<dbReference type="EMBL" id="CADCVY010000005">
    <property type="protein sequence ID" value="CAA9488457.1"/>
    <property type="molecule type" value="Genomic_DNA"/>
</dbReference>
<dbReference type="SUPFAM" id="SSF56784">
    <property type="entry name" value="HAD-like"/>
    <property type="match status" value="1"/>
</dbReference>
<dbReference type="GO" id="GO:0036424">
    <property type="term" value="F:L-phosphoserine phosphatase activity"/>
    <property type="evidence" value="ECO:0007669"/>
    <property type="project" value="InterPro"/>
</dbReference>
<evidence type="ECO:0000313" key="15">
    <source>
        <dbReference type="EMBL" id="CAA9488457.1"/>
    </source>
</evidence>
<keyword evidence="7" id="KW-0479">Metal-binding</keyword>
<evidence type="ECO:0000256" key="1">
    <source>
        <dbReference type="ARBA" id="ARBA00001946"/>
    </source>
</evidence>
<dbReference type="GO" id="GO:0006564">
    <property type="term" value="P:L-serine biosynthetic process"/>
    <property type="evidence" value="ECO:0007669"/>
    <property type="project" value="UniProtKB-KW"/>
</dbReference>
<keyword evidence="6" id="KW-0028">Amino-acid biosynthesis</keyword>
<dbReference type="SFLD" id="SFLDS00003">
    <property type="entry name" value="Haloacid_Dehalogenase"/>
    <property type="match status" value="1"/>
</dbReference>
<evidence type="ECO:0000256" key="14">
    <source>
        <dbReference type="PIRSR" id="PIRSR604469-1"/>
    </source>
</evidence>
<keyword evidence="10" id="KW-0718">Serine biosynthesis</keyword>
<reference evidence="15" key="1">
    <citation type="submission" date="2020-02" db="EMBL/GenBank/DDBJ databases">
        <authorList>
            <person name="Meier V. D."/>
        </authorList>
    </citation>
    <scope>NUCLEOTIDE SEQUENCE</scope>
    <source>
        <strain evidence="15">AVDCRST_MAG44</strain>
    </source>
</reference>
<evidence type="ECO:0000256" key="11">
    <source>
        <dbReference type="ARBA" id="ARBA00031693"/>
    </source>
</evidence>
<dbReference type="NCBIfam" id="TIGR01488">
    <property type="entry name" value="HAD-SF-IB"/>
    <property type="match status" value="1"/>
</dbReference>
<dbReference type="UniPathway" id="UPA00135">
    <property type="reaction ID" value="UER00198"/>
</dbReference>
<dbReference type="Gene3D" id="3.40.50.1000">
    <property type="entry name" value="HAD superfamily/HAD-like"/>
    <property type="match status" value="1"/>
</dbReference>
<dbReference type="InterPro" id="IPR036412">
    <property type="entry name" value="HAD-like_sf"/>
</dbReference>
<name>A0A6J4SBS7_9SPHN</name>
<dbReference type="GO" id="GO:0005737">
    <property type="term" value="C:cytoplasm"/>
    <property type="evidence" value="ECO:0007669"/>
    <property type="project" value="TreeGrafter"/>
</dbReference>
<evidence type="ECO:0000256" key="7">
    <source>
        <dbReference type="ARBA" id="ARBA00022723"/>
    </source>
</evidence>
<evidence type="ECO:0000256" key="10">
    <source>
        <dbReference type="ARBA" id="ARBA00023299"/>
    </source>
</evidence>
<dbReference type="Pfam" id="PF12710">
    <property type="entry name" value="HAD"/>
    <property type="match status" value="1"/>
</dbReference>
<evidence type="ECO:0000256" key="4">
    <source>
        <dbReference type="ARBA" id="ARBA00012640"/>
    </source>
</evidence>
<dbReference type="SFLD" id="SFLDG01137">
    <property type="entry name" value="C1.6.1:_Phosphoserine_Phosphat"/>
    <property type="match status" value="1"/>
</dbReference>
<feature type="active site" description="Proton donor" evidence="14">
    <location>
        <position position="69"/>
    </location>
</feature>
<feature type="active site" description="Nucleophile" evidence="14">
    <location>
        <position position="67"/>
    </location>
</feature>
<dbReference type="PANTHER" id="PTHR43344">
    <property type="entry name" value="PHOSPHOSERINE PHOSPHATASE"/>
    <property type="match status" value="1"/>
</dbReference>
<dbReference type="PANTHER" id="PTHR43344:SF2">
    <property type="entry name" value="PHOSPHOSERINE PHOSPHATASE"/>
    <property type="match status" value="1"/>
</dbReference>
<dbReference type="EC" id="3.1.3.3" evidence="4"/>
<comment type="similarity">
    <text evidence="3">Belongs to the HAD-like hydrolase superfamily. SerB family.</text>
</comment>
<evidence type="ECO:0000256" key="2">
    <source>
        <dbReference type="ARBA" id="ARBA00005135"/>
    </source>
</evidence>
<evidence type="ECO:0000256" key="5">
    <source>
        <dbReference type="ARBA" id="ARBA00015196"/>
    </source>
</evidence>
<evidence type="ECO:0000256" key="12">
    <source>
        <dbReference type="ARBA" id="ARBA00048138"/>
    </source>
</evidence>
<dbReference type="InterPro" id="IPR023214">
    <property type="entry name" value="HAD_sf"/>
</dbReference>
<dbReference type="InterPro" id="IPR050582">
    <property type="entry name" value="HAD-like_SerB"/>
</dbReference>
<protein>
    <recommendedName>
        <fullName evidence="5">Phosphoserine phosphatase</fullName>
        <ecNumber evidence="4">3.1.3.3</ecNumber>
    </recommendedName>
    <alternativeName>
        <fullName evidence="11">O-phosphoserine phosphohydrolase</fullName>
    </alternativeName>
</protein>
<comment type="catalytic activity">
    <reaction evidence="12">
        <text>O-phospho-L-serine + H2O = L-serine + phosphate</text>
        <dbReference type="Rhea" id="RHEA:21208"/>
        <dbReference type="ChEBI" id="CHEBI:15377"/>
        <dbReference type="ChEBI" id="CHEBI:33384"/>
        <dbReference type="ChEBI" id="CHEBI:43474"/>
        <dbReference type="ChEBI" id="CHEBI:57524"/>
        <dbReference type="EC" id="3.1.3.3"/>
    </reaction>
</comment>
<dbReference type="SFLD" id="SFLDG01136">
    <property type="entry name" value="C1.6:_Phosphoserine_Phosphatas"/>
    <property type="match status" value="1"/>
</dbReference>
<dbReference type="AlphaFoldDB" id="A0A6J4SBS7"/>
<keyword evidence="8 15" id="KW-0378">Hydrolase</keyword>
<evidence type="ECO:0000256" key="6">
    <source>
        <dbReference type="ARBA" id="ARBA00022605"/>
    </source>
</evidence>
<keyword evidence="9" id="KW-0460">Magnesium</keyword>
<evidence type="ECO:0000256" key="13">
    <source>
        <dbReference type="ARBA" id="ARBA00048523"/>
    </source>
</evidence>
<evidence type="ECO:0000256" key="3">
    <source>
        <dbReference type="ARBA" id="ARBA00009184"/>
    </source>
</evidence>
<comment type="pathway">
    <text evidence="2">Amino-acid biosynthesis; L-serine biosynthesis; L-serine from 3-phospho-D-glycerate: step 3/3.</text>
</comment>
<comment type="cofactor">
    <cofactor evidence="1">
        <name>Mg(2+)</name>
        <dbReference type="ChEBI" id="CHEBI:18420"/>
    </cofactor>
</comment>